<protein>
    <submittedName>
        <fullName evidence="1">Uncharacterized protein</fullName>
    </submittedName>
</protein>
<dbReference type="EMBL" id="JADGJH010002108">
    <property type="protein sequence ID" value="KAJ3103395.1"/>
    <property type="molecule type" value="Genomic_DNA"/>
</dbReference>
<keyword evidence="2" id="KW-1185">Reference proteome</keyword>
<comment type="caution">
    <text evidence="1">The sequence shown here is derived from an EMBL/GenBank/DDBJ whole genome shotgun (WGS) entry which is preliminary data.</text>
</comment>
<evidence type="ECO:0000313" key="1">
    <source>
        <dbReference type="EMBL" id="KAJ3103395.1"/>
    </source>
</evidence>
<dbReference type="AlphaFoldDB" id="A0AAD5ST23"/>
<feature type="non-terminal residue" evidence="1">
    <location>
        <position position="1"/>
    </location>
</feature>
<reference evidence="1" key="1">
    <citation type="submission" date="2020-05" db="EMBL/GenBank/DDBJ databases">
        <title>Phylogenomic resolution of chytrid fungi.</title>
        <authorList>
            <person name="Stajich J.E."/>
            <person name="Amses K."/>
            <person name="Simmons R."/>
            <person name="Seto K."/>
            <person name="Myers J."/>
            <person name="Bonds A."/>
            <person name="Quandt C.A."/>
            <person name="Barry K."/>
            <person name="Liu P."/>
            <person name="Grigoriev I."/>
            <person name="Longcore J.E."/>
            <person name="James T.Y."/>
        </authorList>
    </citation>
    <scope>NUCLEOTIDE SEQUENCE</scope>
    <source>
        <strain evidence="1">JEL0513</strain>
    </source>
</reference>
<dbReference type="Proteomes" id="UP001211907">
    <property type="component" value="Unassembled WGS sequence"/>
</dbReference>
<evidence type="ECO:0000313" key="2">
    <source>
        <dbReference type="Proteomes" id="UP001211907"/>
    </source>
</evidence>
<name>A0AAD5ST23_9FUNG</name>
<organism evidence="1 2">
    <name type="scientific">Physocladia obscura</name>
    <dbReference type="NCBI Taxonomy" id="109957"/>
    <lineage>
        <taxon>Eukaryota</taxon>
        <taxon>Fungi</taxon>
        <taxon>Fungi incertae sedis</taxon>
        <taxon>Chytridiomycota</taxon>
        <taxon>Chytridiomycota incertae sedis</taxon>
        <taxon>Chytridiomycetes</taxon>
        <taxon>Chytridiales</taxon>
        <taxon>Chytriomycetaceae</taxon>
        <taxon>Physocladia</taxon>
    </lineage>
</organism>
<gene>
    <name evidence="1" type="ORF">HK100_004211</name>
</gene>
<accession>A0AAD5ST23</accession>
<sequence length="51" mass="5841">YLHVTGFKSDPTNITAVFIHLSRPEVNTTRSKTFHDLISRCVNMDSSELFN</sequence>
<proteinExistence type="predicted"/>